<comment type="caution">
    <text evidence="1">The sequence shown here is derived from an EMBL/GenBank/DDBJ whole genome shotgun (WGS) entry which is preliminary data.</text>
</comment>
<reference evidence="1 2" key="1">
    <citation type="journal article" date="2021" name="Elife">
        <title>Chloroplast acquisition without the gene transfer in kleptoplastic sea slugs, Plakobranchus ocellatus.</title>
        <authorList>
            <person name="Maeda T."/>
            <person name="Takahashi S."/>
            <person name="Yoshida T."/>
            <person name="Shimamura S."/>
            <person name="Takaki Y."/>
            <person name="Nagai Y."/>
            <person name="Toyoda A."/>
            <person name="Suzuki Y."/>
            <person name="Arimoto A."/>
            <person name="Ishii H."/>
            <person name="Satoh N."/>
            <person name="Nishiyama T."/>
            <person name="Hasebe M."/>
            <person name="Maruyama T."/>
            <person name="Minagawa J."/>
            <person name="Obokata J."/>
            <person name="Shigenobu S."/>
        </authorList>
    </citation>
    <scope>NUCLEOTIDE SEQUENCE [LARGE SCALE GENOMIC DNA]</scope>
</reference>
<evidence type="ECO:0000313" key="2">
    <source>
        <dbReference type="Proteomes" id="UP000762676"/>
    </source>
</evidence>
<sequence length="53" mass="5947">MESFDGAETSELVGLYLLSQLQHLDVKVGLYRDDGLAVTNKPPQQSEKIKKKK</sequence>
<proteinExistence type="predicted"/>
<accession>A0AAV4F6W9</accession>
<feature type="non-terminal residue" evidence="1">
    <location>
        <position position="53"/>
    </location>
</feature>
<gene>
    <name evidence="1" type="ORF">ElyMa_002015900</name>
</gene>
<dbReference type="EMBL" id="BMAT01004099">
    <property type="protein sequence ID" value="GFR68166.1"/>
    <property type="molecule type" value="Genomic_DNA"/>
</dbReference>
<protein>
    <submittedName>
        <fullName evidence="1">Uncharacterized protein</fullName>
    </submittedName>
</protein>
<name>A0AAV4F6W9_9GAST</name>
<keyword evidence="2" id="KW-1185">Reference proteome</keyword>
<evidence type="ECO:0000313" key="1">
    <source>
        <dbReference type="EMBL" id="GFR68166.1"/>
    </source>
</evidence>
<organism evidence="1 2">
    <name type="scientific">Elysia marginata</name>
    <dbReference type="NCBI Taxonomy" id="1093978"/>
    <lineage>
        <taxon>Eukaryota</taxon>
        <taxon>Metazoa</taxon>
        <taxon>Spiralia</taxon>
        <taxon>Lophotrochozoa</taxon>
        <taxon>Mollusca</taxon>
        <taxon>Gastropoda</taxon>
        <taxon>Heterobranchia</taxon>
        <taxon>Euthyneura</taxon>
        <taxon>Panpulmonata</taxon>
        <taxon>Sacoglossa</taxon>
        <taxon>Placobranchoidea</taxon>
        <taxon>Plakobranchidae</taxon>
        <taxon>Elysia</taxon>
    </lineage>
</organism>
<dbReference type="AlphaFoldDB" id="A0AAV4F6W9"/>
<dbReference type="Proteomes" id="UP000762676">
    <property type="component" value="Unassembled WGS sequence"/>
</dbReference>